<protein>
    <submittedName>
        <fullName evidence="1">Reverse transcriptase domain-containing protein</fullName>
    </submittedName>
</protein>
<keyword evidence="2" id="KW-1185">Reference proteome</keyword>
<organism evidence="1 2">
    <name type="scientific">Aphis craccivora</name>
    <name type="common">Cowpea aphid</name>
    <dbReference type="NCBI Taxonomy" id="307492"/>
    <lineage>
        <taxon>Eukaryota</taxon>
        <taxon>Metazoa</taxon>
        <taxon>Ecdysozoa</taxon>
        <taxon>Arthropoda</taxon>
        <taxon>Hexapoda</taxon>
        <taxon>Insecta</taxon>
        <taxon>Pterygota</taxon>
        <taxon>Neoptera</taxon>
        <taxon>Paraneoptera</taxon>
        <taxon>Hemiptera</taxon>
        <taxon>Sternorrhyncha</taxon>
        <taxon>Aphidomorpha</taxon>
        <taxon>Aphidoidea</taxon>
        <taxon>Aphididae</taxon>
        <taxon>Aphidini</taxon>
        <taxon>Aphis</taxon>
        <taxon>Aphis</taxon>
    </lineage>
</organism>
<sequence>MSKISSHLFGNVVVLKLSNLADKGQCWRLSQLTNIDSSLRSQRLQVLFILSLIYTILIQNNTADFSKAFDSIDDGTLCLNLNLLGVGEPLLFWIKSYLYNRSQFINLCDFVSHKCLLLLCNALVRTLLKFGFINRFLNFASHCFNISHPPRDYGPIYKIVELKPLSKRCNKLYDNFSIKLPIRRAHRYSLSNRTTLYSYFRQYKTGLY</sequence>
<feature type="non-terminal residue" evidence="1">
    <location>
        <position position="208"/>
    </location>
</feature>
<gene>
    <name evidence="1" type="ORF">FWK35_00033766</name>
</gene>
<name>A0A6G0W312_APHCR</name>
<dbReference type="GO" id="GO:0003964">
    <property type="term" value="F:RNA-directed DNA polymerase activity"/>
    <property type="evidence" value="ECO:0007669"/>
    <property type="project" value="UniProtKB-KW"/>
</dbReference>
<dbReference type="Proteomes" id="UP000478052">
    <property type="component" value="Unassembled WGS sequence"/>
</dbReference>
<keyword evidence="1" id="KW-0548">Nucleotidyltransferase</keyword>
<dbReference type="AlphaFoldDB" id="A0A6G0W312"/>
<evidence type="ECO:0000313" key="1">
    <source>
        <dbReference type="EMBL" id="KAF0721266.1"/>
    </source>
</evidence>
<dbReference type="EMBL" id="VUJU01009248">
    <property type="protein sequence ID" value="KAF0721266.1"/>
    <property type="molecule type" value="Genomic_DNA"/>
</dbReference>
<evidence type="ECO:0000313" key="2">
    <source>
        <dbReference type="Proteomes" id="UP000478052"/>
    </source>
</evidence>
<proteinExistence type="predicted"/>
<comment type="caution">
    <text evidence="1">The sequence shown here is derived from an EMBL/GenBank/DDBJ whole genome shotgun (WGS) entry which is preliminary data.</text>
</comment>
<keyword evidence="1" id="KW-0695">RNA-directed DNA polymerase</keyword>
<reference evidence="1 2" key="1">
    <citation type="submission" date="2019-08" db="EMBL/GenBank/DDBJ databases">
        <title>Whole genome of Aphis craccivora.</title>
        <authorList>
            <person name="Voronova N.V."/>
            <person name="Shulinski R.S."/>
            <person name="Bandarenka Y.V."/>
            <person name="Zhorov D.G."/>
            <person name="Warner D."/>
        </authorList>
    </citation>
    <scope>NUCLEOTIDE SEQUENCE [LARGE SCALE GENOMIC DNA]</scope>
    <source>
        <strain evidence="1">180601</strain>
        <tissue evidence="1">Whole Body</tissue>
    </source>
</reference>
<accession>A0A6G0W312</accession>
<keyword evidence="1" id="KW-0808">Transferase</keyword>